<reference evidence="1 2" key="1">
    <citation type="submission" date="2020-04" db="EMBL/GenBank/DDBJ databases">
        <authorList>
            <person name="Wallbank WR R."/>
            <person name="Pardo Diaz C."/>
            <person name="Kozak K."/>
            <person name="Martin S."/>
            <person name="Jiggins C."/>
            <person name="Moest M."/>
            <person name="Warren A I."/>
            <person name="Byers J.R.P. K."/>
            <person name="Montejo-Kovacevich G."/>
            <person name="Yen C E."/>
        </authorList>
    </citation>
    <scope>NUCLEOTIDE SEQUENCE [LARGE SCALE GENOMIC DNA]</scope>
</reference>
<gene>
    <name evidence="1" type="ORF">APLA_LOCUS15926</name>
</gene>
<keyword evidence="2" id="KW-1185">Reference proteome</keyword>
<dbReference type="EMBL" id="CADEBC010000591">
    <property type="protein sequence ID" value="CAB3257387.1"/>
    <property type="molecule type" value="Genomic_DNA"/>
</dbReference>
<name>A0A8S1BFM1_ARCPL</name>
<evidence type="ECO:0000313" key="1">
    <source>
        <dbReference type="EMBL" id="CAB3257387.1"/>
    </source>
</evidence>
<organism evidence="1 2">
    <name type="scientific">Arctia plantaginis</name>
    <name type="common">Wood tiger moth</name>
    <name type="synonym">Phalaena plantaginis</name>
    <dbReference type="NCBI Taxonomy" id="874455"/>
    <lineage>
        <taxon>Eukaryota</taxon>
        <taxon>Metazoa</taxon>
        <taxon>Ecdysozoa</taxon>
        <taxon>Arthropoda</taxon>
        <taxon>Hexapoda</taxon>
        <taxon>Insecta</taxon>
        <taxon>Pterygota</taxon>
        <taxon>Neoptera</taxon>
        <taxon>Endopterygota</taxon>
        <taxon>Lepidoptera</taxon>
        <taxon>Glossata</taxon>
        <taxon>Ditrysia</taxon>
        <taxon>Noctuoidea</taxon>
        <taxon>Erebidae</taxon>
        <taxon>Arctiinae</taxon>
        <taxon>Arctia</taxon>
    </lineage>
</organism>
<comment type="caution">
    <text evidence="1">The sequence shown here is derived from an EMBL/GenBank/DDBJ whole genome shotgun (WGS) entry which is preliminary data.</text>
</comment>
<dbReference type="Proteomes" id="UP000494106">
    <property type="component" value="Unassembled WGS sequence"/>
</dbReference>
<dbReference type="AlphaFoldDB" id="A0A8S1BFM1"/>
<proteinExistence type="predicted"/>
<protein>
    <submittedName>
        <fullName evidence="1">Uncharacterized protein</fullName>
    </submittedName>
</protein>
<dbReference type="OrthoDB" id="10607359at2759"/>
<evidence type="ECO:0000313" key="2">
    <source>
        <dbReference type="Proteomes" id="UP000494106"/>
    </source>
</evidence>
<accession>A0A8S1BFM1</accession>
<sequence length="447" mass="45877">MRCALTLGSTTAQAPAAQLGAGRHVQRYCVCRYLASGSAYISMRCALTLGSTTAQAPPRSSAPGGTYKGPAAQLGAGRHVQRYCVCRYLASGSAYISMRCALTLGSTTAQAPAAQLGAGRHVQRYCVCRYLASGSAYISMRCALTLGSTTAQAPPRSSAPGGTYKGPAAQLGAGRHVQRYCVCRYLASGSAYISMRCALTLGSTTAQAPPRSSAPGGTYKGPAAQLGAGRHVQRYCVCRYLASGSAYISMRCALTLGSTTAQAPPRSSAPGGTYKGPAAQLGAGRHVQRYCVCRYLASGSAYISMRCALTLGSTTAQAPPRSSAPGGTYKGIACVVTLASGSAYISMRCALTLGSTTAQAPPRSSAPGGTYKGPAAQLGAGRHVQRYCVCRYLASGSAYISMRCALTLGSTTAQAPPRSSAPGGTYKGIACVVTWRRGQRTSPCAAR</sequence>